<evidence type="ECO:0000313" key="1">
    <source>
        <dbReference type="EMBL" id="TPR12759.1"/>
    </source>
</evidence>
<dbReference type="RefSeq" id="WP_140921745.1">
    <property type="nucleotide sequence ID" value="NZ_QUAM01000006.1"/>
</dbReference>
<dbReference type="EMBL" id="QUAM01000006">
    <property type="protein sequence ID" value="TPR12759.1"/>
    <property type="molecule type" value="Genomic_DNA"/>
</dbReference>
<accession>A0ABY2YRB7</accession>
<organism evidence="1 2">
    <name type="scientific">Apilactobacillus timberlakei</name>
    <dbReference type="NCBI Taxonomy" id="2008380"/>
    <lineage>
        <taxon>Bacteria</taxon>
        <taxon>Bacillati</taxon>
        <taxon>Bacillota</taxon>
        <taxon>Bacilli</taxon>
        <taxon>Lactobacillales</taxon>
        <taxon>Lactobacillaceae</taxon>
        <taxon>Apilactobacillus</taxon>
    </lineage>
</organism>
<comment type="caution">
    <text evidence="1">The sequence shown here is derived from an EMBL/GenBank/DDBJ whole genome shotgun (WGS) entry which is preliminary data.</text>
</comment>
<keyword evidence="2" id="KW-1185">Reference proteome</keyword>
<reference evidence="1 2" key="1">
    <citation type="submission" date="2018-08" db="EMBL/GenBank/DDBJ databases">
        <title>Comparative genomics of wild bee and flower associated Lactobacillus reveals potential adaptation to the bee host.</title>
        <authorList>
            <person name="Vuong H.Q."/>
            <person name="Mcfrederick Q.S."/>
        </authorList>
    </citation>
    <scope>NUCLEOTIDE SEQUENCE [LARGE SCALE GENOMIC DNA]</scope>
    <source>
        <strain evidence="1 2">HV_04</strain>
    </source>
</reference>
<dbReference type="Proteomes" id="UP000767392">
    <property type="component" value="Unassembled WGS sequence"/>
</dbReference>
<protein>
    <submittedName>
        <fullName evidence="1">Uncharacterized protein</fullName>
    </submittedName>
</protein>
<proteinExistence type="predicted"/>
<name>A0ABY2YRB7_9LACO</name>
<sequence>MAKDKFIELRNQQLSEHAEDELIKQKADKKAKFDYYYLDQLMSVFGMSWDRSVSMLMMLNFNYWGSKPKNNEDD</sequence>
<evidence type="ECO:0000313" key="2">
    <source>
        <dbReference type="Proteomes" id="UP000767392"/>
    </source>
</evidence>
<gene>
    <name evidence="1" type="ORF">DY048_07045</name>
</gene>